<evidence type="ECO:0000313" key="4">
    <source>
        <dbReference type="Proteomes" id="UP000192333"/>
    </source>
</evidence>
<feature type="transmembrane region" description="Helical" evidence="1">
    <location>
        <begin position="21"/>
        <end position="39"/>
    </location>
</feature>
<proteinExistence type="predicted"/>
<organism evidence="3 4">
    <name type="scientific">Aquiflexum balticum DSM 16537</name>
    <dbReference type="NCBI Taxonomy" id="758820"/>
    <lineage>
        <taxon>Bacteria</taxon>
        <taxon>Pseudomonadati</taxon>
        <taxon>Bacteroidota</taxon>
        <taxon>Cytophagia</taxon>
        <taxon>Cytophagales</taxon>
        <taxon>Cyclobacteriaceae</taxon>
        <taxon>Aquiflexum</taxon>
    </lineage>
</organism>
<evidence type="ECO:0000259" key="2">
    <source>
        <dbReference type="Pfam" id="PF09335"/>
    </source>
</evidence>
<keyword evidence="1" id="KW-0472">Membrane</keyword>
<feature type="domain" description="VTT" evidence="2">
    <location>
        <begin position="80"/>
        <end position="190"/>
    </location>
</feature>
<feature type="transmembrane region" description="Helical" evidence="1">
    <location>
        <begin position="59"/>
        <end position="82"/>
    </location>
</feature>
<evidence type="ECO:0000313" key="3">
    <source>
        <dbReference type="EMBL" id="SMD42477.1"/>
    </source>
</evidence>
<gene>
    <name evidence="3" type="ORF">SAMN00777080_1029</name>
</gene>
<dbReference type="AlphaFoldDB" id="A0A1W2H0K6"/>
<dbReference type="EMBL" id="LT838813">
    <property type="protein sequence ID" value="SMD42477.1"/>
    <property type="molecule type" value="Genomic_DNA"/>
</dbReference>
<feature type="transmembrane region" description="Helical" evidence="1">
    <location>
        <begin position="171"/>
        <end position="190"/>
    </location>
</feature>
<dbReference type="OrthoDB" id="1118259at2"/>
<dbReference type="Pfam" id="PF09335">
    <property type="entry name" value="VTT_dom"/>
    <property type="match status" value="1"/>
</dbReference>
<dbReference type="InterPro" id="IPR032816">
    <property type="entry name" value="VTT_dom"/>
</dbReference>
<feature type="transmembrane region" description="Helical" evidence="1">
    <location>
        <begin position="94"/>
        <end position="115"/>
    </location>
</feature>
<keyword evidence="4" id="KW-1185">Reference proteome</keyword>
<protein>
    <submittedName>
        <fullName evidence="3">SNARE associated Golgi protein</fullName>
    </submittedName>
</protein>
<dbReference type="RefSeq" id="WP_084119278.1">
    <property type="nucleotide sequence ID" value="NZ_LT838813.1"/>
</dbReference>
<keyword evidence="1" id="KW-0812">Transmembrane</keyword>
<keyword evidence="1" id="KW-1133">Transmembrane helix</keyword>
<sequence>MKKKKFLDDKTRFLIRNILKGFLYLIFLIVVYFLIKSYFSEEERMEWFGRIYDNVPLVMSVFVASEILFGVIPPEVFMLWSLKTGLIGSYFPSIGLLSVISYLAGFSNFTIGAFAKDKSKILNGKNKIILKYRLLFQKYGAHLVVVACVSPLPFSAISLLAGAGGMDKKKYLWVSLLRIIRFFVYAYVIYKIEG</sequence>
<accession>A0A1W2H0K6</accession>
<feature type="transmembrane region" description="Helical" evidence="1">
    <location>
        <begin position="139"/>
        <end position="159"/>
    </location>
</feature>
<name>A0A1W2H0K6_9BACT</name>
<dbReference type="STRING" id="758820.SAMN00777080_1029"/>
<dbReference type="Proteomes" id="UP000192333">
    <property type="component" value="Chromosome I"/>
</dbReference>
<evidence type="ECO:0000256" key="1">
    <source>
        <dbReference type="SAM" id="Phobius"/>
    </source>
</evidence>
<reference evidence="4" key="1">
    <citation type="submission" date="2017-04" db="EMBL/GenBank/DDBJ databases">
        <authorList>
            <person name="Varghese N."/>
            <person name="Submissions S."/>
        </authorList>
    </citation>
    <scope>NUCLEOTIDE SEQUENCE [LARGE SCALE GENOMIC DNA]</scope>
    <source>
        <strain evidence="4">DSM 16537</strain>
    </source>
</reference>